<accession>A0ABY6CUS8</accession>
<sequence>MKLPIIKHTLAFIHEHDEDWVHETIDFLEHMADAKGIKDEEVEVIAELLSNMYGALEVNKEIKSGTPEKDALNGFMSRVMGSIGK</sequence>
<dbReference type="InterPro" id="IPR053810">
    <property type="entry name" value="DUF6952"/>
</dbReference>
<dbReference type="Proteomes" id="UP001065174">
    <property type="component" value="Chromosome"/>
</dbReference>
<organism evidence="1 2">
    <name type="scientific">Reichenbachiella agarivorans</name>
    <dbReference type="NCBI Taxonomy" id="2979464"/>
    <lineage>
        <taxon>Bacteria</taxon>
        <taxon>Pseudomonadati</taxon>
        <taxon>Bacteroidota</taxon>
        <taxon>Cytophagia</taxon>
        <taxon>Cytophagales</taxon>
        <taxon>Reichenbachiellaceae</taxon>
        <taxon>Reichenbachiella</taxon>
    </lineage>
</organism>
<gene>
    <name evidence="1" type="ORF">N6H18_04090</name>
</gene>
<proteinExistence type="predicted"/>
<evidence type="ECO:0000313" key="2">
    <source>
        <dbReference type="Proteomes" id="UP001065174"/>
    </source>
</evidence>
<dbReference type="Pfam" id="PF22264">
    <property type="entry name" value="DUF6952"/>
    <property type="match status" value="1"/>
</dbReference>
<evidence type="ECO:0008006" key="3">
    <source>
        <dbReference type="Google" id="ProtNLM"/>
    </source>
</evidence>
<dbReference type="RefSeq" id="WP_262310562.1">
    <property type="nucleotide sequence ID" value="NZ_CP106679.1"/>
</dbReference>
<name>A0ABY6CUS8_9BACT</name>
<protein>
    <recommendedName>
        <fullName evidence="3">Self-protective colicin-like immunity</fullName>
    </recommendedName>
</protein>
<keyword evidence="2" id="KW-1185">Reference proteome</keyword>
<reference evidence="1" key="1">
    <citation type="submission" date="2022-09" db="EMBL/GenBank/DDBJ databases">
        <title>Comparative genomics and taxonomic characterization of three novel marine species of genus Reichenbachiella exhibiting antioxidant and polysaccharide degradation activities.</title>
        <authorList>
            <person name="Muhammad N."/>
            <person name="Lee Y.-J."/>
            <person name="Ko J."/>
            <person name="Kim S.-G."/>
        </authorList>
    </citation>
    <scope>NUCLEOTIDE SEQUENCE</scope>
    <source>
        <strain evidence="1">BKB1-1</strain>
    </source>
</reference>
<dbReference type="EMBL" id="CP106679">
    <property type="protein sequence ID" value="UXP33133.1"/>
    <property type="molecule type" value="Genomic_DNA"/>
</dbReference>
<evidence type="ECO:0000313" key="1">
    <source>
        <dbReference type="EMBL" id="UXP33133.1"/>
    </source>
</evidence>